<dbReference type="Proteomes" id="UP000324222">
    <property type="component" value="Unassembled WGS sequence"/>
</dbReference>
<proteinExistence type="predicted"/>
<evidence type="ECO:0000313" key="1">
    <source>
        <dbReference type="EMBL" id="MPC76699.1"/>
    </source>
</evidence>
<organism evidence="1 2">
    <name type="scientific">Portunus trituberculatus</name>
    <name type="common">Swimming crab</name>
    <name type="synonym">Neptunus trituberculatus</name>
    <dbReference type="NCBI Taxonomy" id="210409"/>
    <lineage>
        <taxon>Eukaryota</taxon>
        <taxon>Metazoa</taxon>
        <taxon>Ecdysozoa</taxon>
        <taxon>Arthropoda</taxon>
        <taxon>Crustacea</taxon>
        <taxon>Multicrustacea</taxon>
        <taxon>Malacostraca</taxon>
        <taxon>Eumalacostraca</taxon>
        <taxon>Eucarida</taxon>
        <taxon>Decapoda</taxon>
        <taxon>Pleocyemata</taxon>
        <taxon>Brachyura</taxon>
        <taxon>Eubrachyura</taxon>
        <taxon>Portunoidea</taxon>
        <taxon>Portunidae</taxon>
        <taxon>Portuninae</taxon>
        <taxon>Portunus</taxon>
    </lineage>
</organism>
<keyword evidence="2" id="KW-1185">Reference proteome</keyword>
<dbReference type="EMBL" id="VSRR010043995">
    <property type="protein sequence ID" value="MPC76699.1"/>
    <property type="molecule type" value="Genomic_DNA"/>
</dbReference>
<comment type="caution">
    <text evidence="1">The sequence shown here is derived from an EMBL/GenBank/DDBJ whole genome shotgun (WGS) entry which is preliminary data.</text>
</comment>
<sequence>MNRLTYKGYGMVKLGQIKSGKVVLPLSLKASAIRSVGDQAITLLSRSGVGNGPVVYDAFSTCVETGSGVLARLWH</sequence>
<dbReference type="AlphaFoldDB" id="A0A5B7I4D3"/>
<gene>
    <name evidence="1" type="ORF">E2C01_071123</name>
</gene>
<evidence type="ECO:0000313" key="2">
    <source>
        <dbReference type="Proteomes" id="UP000324222"/>
    </source>
</evidence>
<reference evidence="1 2" key="1">
    <citation type="submission" date="2019-05" db="EMBL/GenBank/DDBJ databases">
        <title>Another draft genome of Portunus trituberculatus and its Hox gene families provides insights of decapod evolution.</title>
        <authorList>
            <person name="Jeong J.-H."/>
            <person name="Song I."/>
            <person name="Kim S."/>
            <person name="Choi T."/>
            <person name="Kim D."/>
            <person name="Ryu S."/>
            <person name="Kim W."/>
        </authorList>
    </citation>
    <scope>NUCLEOTIDE SEQUENCE [LARGE SCALE GENOMIC DNA]</scope>
    <source>
        <tissue evidence="1">Muscle</tissue>
    </source>
</reference>
<accession>A0A5B7I4D3</accession>
<protein>
    <submittedName>
        <fullName evidence="1">Uncharacterized protein</fullName>
    </submittedName>
</protein>
<name>A0A5B7I4D3_PORTR</name>